<feature type="transmembrane region" description="Helical" evidence="6">
    <location>
        <begin position="366"/>
        <end position="384"/>
    </location>
</feature>
<keyword evidence="3 6" id="KW-0812">Transmembrane</keyword>
<name>A0A6N2WYB9_9FIRM</name>
<keyword evidence="5 6" id="KW-0472">Membrane</keyword>
<feature type="transmembrane region" description="Helical" evidence="6">
    <location>
        <begin position="173"/>
        <end position="192"/>
    </location>
</feature>
<dbReference type="InterPro" id="IPR011701">
    <property type="entry name" value="MFS"/>
</dbReference>
<dbReference type="SUPFAM" id="SSF103473">
    <property type="entry name" value="MFS general substrate transporter"/>
    <property type="match status" value="1"/>
</dbReference>
<evidence type="ECO:0000313" key="8">
    <source>
        <dbReference type="EMBL" id="VYT46823.1"/>
    </source>
</evidence>
<proteinExistence type="predicted"/>
<dbReference type="InterPro" id="IPR020846">
    <property type="entry name" value="MFS_dom"/>
</dbReference>
<dbReference type="InterPro" id="IPR036259">
    <property type="entry name" value="MFS_trans_sf"/>
</dbReference>
<dbReference type="RefSeq" id="WP_117440399.1">
    <property type="nucleotide sequence ID" value="NZ_CACRTF010000017.1"/>
</dbReference>
<protein>
    <submittedName>
        <fullName evidence="8">Tetracycline resistance protein, class B</fullName>
    </submittedName>
</protein>
<feature type="domain" description="Major facilitator superfamily (MFS) profile" evidence="7">
    <location>
        <begin position="212"/>
        <end position="398"/>
    </location>
</feature>
<dbReference type="GO" id="GO:0022857">
    <property type="term" value="F:transmembrane transporter activity"/>
    <property type="evidence" value="ECO:0007669"/>
    <property type="project" value="InterPro"/>
</dbReference>
<feature type="transmembrane region" description="Helical" evidence="6">
    <location>
        <begin position="243"/>
        <end position="262"/>
    </location>
</feature>
<accession>A0A6N2WYB9</accession>
<keyword evidence="2" id="KW-0813">Transport</keyword>
<keyword evidence="4 6" id="KW-1133">Transmembrane helix</keyword>
<dbReference type="PROSITE" id="PS50850">
    <property type="entry name" value="MFS"/>
    <property type="match status" value="1"/>
</dbReference>
<evidence type="ECO:0000256" key="4">
    <source>
        <dbReference type="ARBA" id="ARBA00022989"/>
    </source>
</evidence>
<feature type="transmembrane region" description="Helical" evidence="6">
    <location>
        <begin position="341"/>
        <end position="360"/>
    </location>
</feature>
<dbReference type="Gene3D" id="1.20.1250.20">
    <property type="entry name" value="MFS general substrate transporter like domains"/>
    <property type="match status" value="2"/>
</dbReference>
<dbReference type="InterPro" id="IPR052714">
    <property type="entry name" value="MFS_Exporter"/>
</dbReference>
<feature type="transmembrane region" description="Helical" evidence="6">
    <location>
        <begin position="274"/>
        <end position="294"/>
    </location>
</feature>
<dbReference type="PANTHER" id="PTHR23531:SF1">
    <property type="entry name" value="QUINOLENE RESISTANCE PROTEIN NORA"/>
    <property type="match status" value="1"/>
</dbReference>
<feature type="transmembrane region" description="Helical" evidence="6">
    <location>
        <begin position="52"/>
        <end position="71"/>
    </location>
</feature>
<dbReference type="Pfam" id="PF07690">
    <property type="entry name" value="MFS_1"/>
    <property type="match status" value="2"/>
</dbReference>
<evidence type="ECO:0000259" key="7">
    <source>
        <dbReference type="PROSITE" id="PS50850"/>
    </source>
</evidence>
<comment type="subcellular location">
    <subcellularLocation>
        <location evidence="1">Cell membrane</location>
        <topology evidence="1">Multi-pass membrane protein</topology>
    </subcellularLocation>
</comment>
<organism evidence="8">
    <name type="scientific">Enterocloster bolteae</name>
    <dbReference type="NCBI Taxonomy" id="208479"/>
    <lineage>
        <taxon>Bacteria</taxon>
        <taxon>Bacillati</taxon>
        <taxon>Bacillota</taxon>
        <taxon>Clostridia</taxon>
        <taxon>Lachnospirales</taxon>
        <taxon>Lachnospiraceae</taxon>
        <taxon>Enterocloster</taxon>
    </lineage>
</organism>
<feature type="transmembrane region" description="Helical" evidence="6">
    <location>
        <begin position="213"/>
        <end position="237"/>
    </location>
</feature>
<dbReference type="AlphaFoldDB" id="A0A6N2WYB9"/>
<dbReference type="PANTHER" id="PTHR23531">
    <property type="entry name" value="QUINOLENE RESISTANCE PROTEIN NORA"/>
    <property type="match status" value="1"/>
</dbReference>
<feature type="transmembrane region" description="Helical" evidence="6">
    <location>
        <begin position="14"/>
        <end position="32"/>
    </location>
</feature>
<evidence type="ECO:0000256" key="3">
    <source>
        <dbReference type="ARBA" id="ARBA00022692"/>
    </source>
</evidence>
<dbReference type="EMBL" id="CACRTF010000017">
    <property type="protein sequence ID" value="VYT46823.1"/>
    <property type="molecule type" value="Genomic_DNA"/>
</dbReference>
<gene>
    <name evidence="8" type="primary">tetA</name>
    <name evidence="8" type="ORF">CBLFYP116_04138</name>
</gene>
<feature type="transmembrane region" description="Helical" evidence="6">
    <location>
        <begin position="300"/>
        <end position="320"/>
    </location>
</feature>
<feature type="transmembrane region" description="Helical" evidence="6">
    <location>
        <begin position="83"/>
        <end position="103"/>
    </location>
</feature>
<sequence length="398" mass="43157">MEITIPKASNVPRIWNITFISVFITNSLMYVGQQMVQPLITSYAKELGAVEGIIGLIASAFTITSILLKVFSAPAIDTFNRKYLLSGAMCVMGCAFLGFALSYTVPSIFAFRLLQGCGQAFTTSCCLALATDALPKDKLGQGIGIFTLAQAMCQAIGPTIGKFLQSMFGFQTTFFAAAVFMLAGALCAIQIRTDFVRTRQFRISLNSMVAREVMVPAFAQFFLAFAYCLINTFLYIFAEDQGITGSGIGLFFTIYALTLLFTRPLVGRLTDRVGTVKILVPAMCFFGLSFIIISCSTTLWMFYLAAVVSAFGYGACTPVLQALCMKMVTPDRRGAASCTNYLGTDFGFLLGPIVAGVAAGHMGYVSMWRIMLIPIFCAMAVIVLNRKKISCTAGEVYN</sequence>
<evidence type="ECO:0000256" key="6">
    <source>
        <dbReference type="SAM" id="Phobius"/>
    </source>
</evidence>
<dbReference type="GO" id="GO:0005886">
    <property type="term" value="C:plasma membrane"/>
    <property type="evidence" value="ECO:0007669"/>
    <property type="project" value="UniProtKB-SubCell"/>
</dbReference>
<evidence type="ECO:0000256" key="5">
    <source>
        <dbReference type="ARBA" id="ARBA00023136"/>
    </source>
</evidence>
<evidence type="ECO:0000256" key="1">
    <source>
        <dbReference type="ARBA" id="ARBA00004651"/>
    </source>
</evidence>
<reference evidence="8" key="1">
    <citation type="submission" date="2019-11" db="EMBL/GenBank/DDBJ databases">
        <authorList>
            <person name="Feng L."/>
        </authorList>
    </citation>
    <scope>NUCLEOTIDE SEQUENCE</scope>
    <source>
        <strain evidence="8">CbolteaeLFYP116</strain>
    </source>
</reference>
<evidence type="ECO:0000256" key="2">
    <source>
        <dbReference type="ARBA" id="ARBA00022448"/>
    </source>
</evidence>
<dbReference type="CDD" id="cd17489">
    <property type="entry name" value="MFS_YfcJ_like"/>
    <property type="match status" value="1"/>
</dbReference>